<dbReference type="InterPro" id="IPR039445">
    <property type="entry name" value="DauR-like_HTH"/>
</dbReference>
<dbReference type="PANTHER" id="PTHR35568:SF1">
    <property type="entry name" value="TRANSCRIPTIONAL REGULATOR DAUR"/>
    <property type="match status" value="1"/>
</dbReference>
<evidence type="ECO:0000256" key="1">
    <source>
        <dbReference type="SAM" id="MobiDB-lite"/>
    </source>
</evidence>
<feature type="region of interest" description="Disordered" evidence="1">
    <location>
        <begin position="34"/>
        <end position="65"/>
    </location>
</feature>
<dbReference type="EMBL" id="SHMG01000001">
    <property type="protein sequence ID" value="TAA46499.1"/>
    <property type="molecule type" value="Genomic_DNA"/>
</dbReference>
<organism evidence="4 5">
    <name type="scientific">Pseudoxanthomonas winnipegensis</name>
    <dbReference type="NCBI Taxonomy" id="2480810"/>
    <lineage>
        <taxon>Bacteria</taxon>
        <taxon>Pseudomonadati</taxon>
        <taxon>Pseudomonadota</taxon>
        <taxon>Gammaproteobacteria</taxon>
        <taxon>Lysobacterales</taxon>
        <taxon>Lysobacteraceae</taxon>
        <taxon>Pseudoxanthomonas</taxon>
    </lineage>
</organism>
<feature type="domain" description="YheO-like" evidence="2">
    <location>
        <begin position="90"/>
        <end position="209"/>
    </location>
</feature>
<accession>A0A4Q8MAR8</accession>
<feature type="region of interest" description="Disordered" evidence="1">
    <location>
        <begin position="305"/>
        <end position="327"/>
    </location>
</feature>
<gene>
    <name evidence="4" type="ORF">EA655_02130</name>
</gene>
<proteinExistence type="predicted"/>
<evidence type="ECO:0000259" key="2">
    <source>
        <dbReference type="Pfam" id="PF08348"/>
    </source>
</evidence>
<evidence type="ECO:0000259" key="3">
    <source>
        <dbReference type="Pfam" id="PF13309"/>
    </source>
</evidence>
<dbReference type="InterPro" id="IPR013559">
    <property type="entry name" value="YheO"/>
</dbReference>
<evidence type="ECO:0000313" key="4">
    <source>
        <dbReference type="EMBL" id="TAA46499.1"/>
    </source>
</evidence>
<dbReference type="PANTHER" id="PTHR35568">
    <property type="entry name" value="TRANSCRIPTIONAL REGULATOR DAUR"/>
    <property type="match status" value="1"/>
</dbReference>
<dbReference type="Proteomes" id="UP000294164">
    <property type="component" value="Unassembled WGS sequence"/>
</dbReference>
<feature type="domain" description="Transcriptional regulator DauR-like HTH" evidence="3">
    <location>
        <begin position="238"/>
        <end position="298"/>
    </location>
</feature>
<reference evidence="4 5" key="1">
    <citation type="submission" date="2019-02" db="EMBL/GenBank/DDBJ databases">
        <title>WGS of Pseudoxanthomonas species novum from clinical isolates.</title>
        <authorList>
            <person name="Bernier A.-M."/>
            <person name="Bernard K."/>
            <person name="Vachon A."/>
        </authorList>
    </citation>
    <scope>NUCLEOTIDE SEQUENCE [LARGE SCALE GENOMIC DNA]</scope>
    <source>
        <strain evidence="4 5">NML130969</strain>
    </source>
</reference>
<dbReference type="OrthoDB" id="9796595at2"/>
<protein>
    <recommendedName>
        <fullName evidence="6">Transcriptional regulator</fullName>
    </recommendedName>
</protein>
<evidence type="ECO:0008006" key="6">
    <source>
        <dbReference type="Google" id="ProtNLM"/>
    </source>
</evidence>
<dbReference type="AlphaFoldDB" id="A0A4Q8MAR8"/>
<dbReference type="Pfam" id="PF08348">
    <property type="entry name" value="PAS_6"/>
    <property type="match status" value="1"/>
</dbReference>
<comment type="caution">
    <text evidence="4">The sequence shown here is derived from an EMBL/GenBank/DDBJ whole genome shotgun (WGS) entry which is preliminary data.</text>
</comment>
<feature type="compositionally biased region" description="Basic residues" evidence="1">
    <location>
        <begin position="51"/>
        <end position="65"/>
    </location>
</feature>
<name>A0A4Q8MAR8_9GAMM</name>
<dbReference type="Pfam" id="PF13309">
    <property type="entry name" value="HTH_22"/>
    <property type="match status" value="1"/>
</dbReference>
<evidence type="ECO:0000313" key="5">
    <source>
        <dbReference type="Proteomes" id="UP000294164"/>
    </source>
</evidence>
<sequence>MSRPRHIFPVRICAVALPSRRPPAQPARWPLRMRRHSSGRNDSMATAKKGGAPHKGRASAAKRMRGKAAPAPAAAQGLGAGVQVRDLFELLKPVVALLGGVIGENIEVVLHDLSAPGASVLAIANGHVSGRNLGDPILSGPREDAGFSELYRDVAGTGSISWAIVDEYQTTNAAGRHLRSATLLFRDGAGQPVAALCLNADMTVFEMAHGWLEQMLHRKARPSRSEAPAAEVGLEAMMQEIIDDAVKRFMKPPALMNKEEKMYAVEAMMHRGLFLIRNSVEQVAAALGVSRFTIYNYIEQIKKNNGESSRKAAAPVSPVQGRKPAST</sequence>
<dbReference type="InterPro" id="IPR039446">
    <property type="entry name" value="DauR-like"/>
</dbReference>